<dbReference type="AlphaFoldDB" id="A0A818Y010"/>
<protein>
    <submittedName>
        <fullName evidence="1">Uncharacterized protein</fullName>
    </submittedName>
</protein>
<dbReference type="Proteomes" id="UP000663838">
    <property type="component" value="Unassembled WGS sequence"/>
</dbReference>
<gene>
    <name evidence="1" type="ORF">KIK155_LOCUS29432</name>
    <name evidence="2" type="ORF">TOA249_LOCUS18512</name>
</gene>
<comment type="caution">
    <text evidence="1">The sequence shown here is derived from an EMBL/GenBank/DDBJ whole genome shotgun (WGS) entry which is preliminary data.</text>
</comment>
<proteinExistence type="predicted"/>
<evidence type="ECO:0000313" key="3">
    <source>
        <dbReference type="Proteomes" id="UP000663865"/>
    </source>
</evidence>
<dbReference type="Proteomes" id="UP000663865">
    <property type="component" value="Unassembled WGS sequence"/>
</dbReference>
<evidence type="ECO:0000313" key="2">
    <source>
        <dbReference type="EMBL" id="CAF4724879.1"/>
    </source>
</evidence>
<accession>A0A818Y010</accession>
<evidence type="ECO:0000313" key="1">
    <source>
        <dbReference type="EMBL" id="CAF3746083.1"/>
    </source>
</evidence>
<organism evidence="1 3">
    <name type="scientific">Rotaria socialis</name>
    <dbReference type="NCBI Taxonomy" id="392032"/>
    <lineage>
        <taxon>Eukaryota</taxon>
        <taxon>Metazoa</taxon>
        <taxon>Spiralia</taxon>
        <taxon>Gnathifera</taxon>
        <taxon>Rotifera</taxon>
        <taxon>Eurotatoria</taxon>
        <taxon>Bdelloidea</taxon>
        <taxon>Philodinida</taxon>
        <taxon>Philodinidae</taxon>
        <taxon>Rotaria</taxon>
    </lineage>
</organism>
<reference evidence="1" key="1">
    <citation type="submission" date="2021-02" db="EMBL/GenBank/DDBJ databases">
        <authorList>
            <person name="Nowell W R."/>
        </authorList>
    </citation>
    <scope>NUCLEOTIDE SEQUENCE</scope>
</reference>
<dbReference type="EMBL" id="CAJNYV010005500">
    <property type="protein sequence ID" value="CAF3746083.1"/>
    <property type="molecule type" value="Genomic_DNA"/>
</dbReference>
<sequence>MHIQDKMQMAHFSTWTAFKIEKKYAEQWGYYPSQSGCSAVLISTVVTRVDDRDYTKTISPEYQFTVERHQESLFYDLIRRNGFENVSSKRSDNTHQYNADDSGGYLRGEYKVPKCETSIFKKKSN</sequence>
<name>A0A818Y010_9BILA</name>
<dbReference type="EMBL" id="CAJOBS010001383">
    <property type="protein sequence ID" value="CAF4724879.1"/>
    <property type="molecule type" value="Genomic_DNA"/>
</dbReference>